<dbReference type="EMBL" id="CAKLBY020000016">
    <property type="protein sequence ID" value="CAK7899577.1"/>
    <property type="molecule type" value="Genomic_DNA"/>
</dbReference>
<sequence>MSMSDVEDDRFHVTCEGNSHLSDSKWETFGRMSVLMGKPAIRGMLESLSRDQQHAAINKLLQGELAVEDKR</sequence>
<name>A0AAV1T593_9STRA</name>
<organism evidence="1 2">
    <name type="scientific">Peronospora matthiolae</name>
    <dbReference type="NCBI Taxonomy" id="2874970"/>
    <lineage>
        <taxon>Eukaryota</taxon>
        <taxon>Sar</taxon>
        <taxon>Stramenopiles</taxon>
        <taxon>Oomycota</taxon>
        <taxon>Peronosporomycetes</taxon>
        <taxon>Peronosporales</taxon>
        <taxon>Peronosporaceae</taxon>
        <taxon>Peronospora</taxon>
    </lineage>
</organism>
<protein>
    <submittedName>
        <fullName evidence="1">Uncharacterized protein</fullName>
    </submittedName>
</protein>
<reference evidence="1" key="1">
    <citation type="submission" date="2024-01" db="EMBL/GenBank/DDBJ databases">
        <authorList>
            <person name="Webb A."/>
        </authorList>
    </citation>
    <scope>NUCLEOTIDE SEQUENCE</scope>
    <source>
        <strain evidence="1">Pm1</strain>
    </source>
</reference>
<comment type="caution">
    <text evidence="1">The sequence shown here is derived from an EMBL/GenBank/DDBJ whole genome shotgun (WGS) entry which is preliminary data.</text>
</comment>
<dbReference type="Proteomes" id="UP001162060">
    <property type="component" value="Unassembled WGS sequence"/>
</dbReference>
<evidence type="ECO:0000313" key="1">
    <source>
        <dbReference type="EMBL" id="CAK7899577.1"/>
    </source>
</evidence>
<dbReference type="AlphaFoldDB" id="A0AAV1T593"/>
<evidence type="ECO:0000313" key="2">
    <source>
        <dbReference type="Proteomes" id="UP001162060"/>
    </source>
</evidence>
<accession>A0AAV1T593</accession>
<proteinExistence type="predicted"/>
<gene>
    <name evidence="1" type="ORF">PM001_LOCUS1902</name>
</gene>